<sequence length="521" mass="58197">MKSCRRNAHLQIFSIVEDAAAARELRYPPPCTRSRILHSPRVHVLVLDKREARGFQRITGNSRLLLKHLTQLLLKSGVEMALTQDMILTFLMERGGKVKNSELVSKFKGLINSSDPAEKKQNRELFKRLVNNVAVVKQVDDVKYVAVKKKYQGFITGEKLSFTESACDSSEIENVDIINNNYCRCSPQTVSSSSKSAYDAEFVHPKRPSDYNGSESLTARVLSVTSDARSGKTGSVFALVAIKSPPSELQHDVKGKTSLDAELPPAATAERTLKVKACVAREGFLYRSLRAKRKELEAQGSPQLRRCSKLTRSGGNEAKASDEIPLGPMEHEWLVKSATGCWRQIYSLLLKDPQLAAKPNFMSGFTILHWAAKSGNGEMVCKVIDVSRQTGDAGIDVNAKSYDGYTALHIAAIHSRERVISLLVCEYGASTNIRDNSGKKPYHYLNPDVSVEIRKMLGDPHSLQRDAQNLSELPKGSNTLGKLFQPHIAGHKKKYRRRPSFHFIRDDHEDPRKNFALNRKL</sequence>
<dbReference type="AlphaFoldDB" id="A0ABD0PNG6"/>
<dbReference type="InterPro" id="IPR002110">
    <property type="entry name" value="Ankyrin_rpt"/>
</dbReference>
<dbReference type="PROSITE" id="PS50088">
    <property type="entry name" value="ANK_REPEAT"/>
    <property type="match status" value="1"/>
</dbReference>
<dbReference type="Pfam" id="PF25877">
    <property type="entry name" value="WHD_SOWAH"/>
    <property type="match status" value="1"/>
</dbReference>
<evidence type="ECO:0000256" key="4">
    <source>
        <dbReference type="PROSITE-ProRule" id="PRU00023"/>
    </source>
</evidence>
<dbReference type="Gene3D" id="1.25.40.20">
    <property type="entry name" value="Ankyrin repeat-containing domain"/>
    <property type="match status" value="1"/>
</dbReference>
<comment type="caution">
    <text evidence="6">The sequence shown here is derived from an EMBL/GenBank/DDBJ whole genome shotgun (WGS) entry which is preliminary data.</text>
</comment>
<gene>
    <name evidence="6" type="ORF">M9458_027905</name>
</gene>
<keyword evidence="2 4" id="KW-0040">ANK repeat</keyword>
<dbReference type="PANTHER" id="PTHR14491">
    <property type="entry name" value="SOSONDOWAH, ISOFORM G"/>
    <property type="match status" value="1"/>
</dbReference>
<feature type="repeat" description="ANK" evidence="4">
    <location>
        <begin position="403"/>
        <end position="436"/>
    </location>
</feature>
<dbReference type="SUPFAM" id="SSF48403">
    <property type="entry name" value="Ankyrin repeat"/>
    <property type="match status" value="1"/>
</dbReference>
<dbReference type="EMBL" id="JAMKFB020000014">
    <property type="protein sequence ID" value="KAL0175575.1"/>
    <property type="molecule type" value="Genomic_DNA"/>
</dbReference>
<evidence type="ECO:0000313" key="7">
    <source>
        <dbReference type="Proteomes" id="UP001529510"/>
    </source>
</evidence>
<dbReference type="PANTHER" id="PTHR14491:SF2">
    <property type="entry name" value="ANKYRIN REPEAT DOMAIN-CONTAINING PROTEIN SOWAHA"/>
    <property type="match status" value="1"/>
</dbReference>
<protein>
    <recommendedName>
        <fullName evidence="5">SOWAHA-C winged helix-turn-helix domain-containing protein</fullName>
    </recommendedName>
</protein>
<dbReference type="PROSITE" id="PS50297">
    <property type="entry name" value="ANK_REP_REGION"/>
    <property type="match status" value="1"/>
</dbReference>
<dbReference type="Proteomes" id="UP001529510">
    <property type="component" value="Unassembled WGS sequence"/>
</dbReference>
<keyword evidence="7" id="KW-1185">Reference proteome</keyword>
<name>A0ABD0PNG6_CIRMR</name>
<feature type="domain" description="SOWAHA-C winged helix-turn-helix" evidence="5">
    <location>
        <begin position="82"/>
        <end position="159"/>
    </location>
</feature>
<dbReference type="Pfam" id="PF12796">
    <property type="entry name" value="Ank_2"/>
    <property type="match status" value="1"/>
</dbReference>
<reference evidence="6 7" key="1">
    <citation type="submission" date="2024-05" db="EMBL/GenBank/DDBJ databases">
        <title>Genome sequencing and assembly of Indian major carp, Cirrhinus mrigala (Hamilton, 1822).</title>
        <authorList>
            <person name="Mohindra V."/>
            <person name="Chowdhury L.M."/>
            <person name="Lal K."/>
            <person name="Jena J.K."/>
        </authorList>
    </citation>
    <scope>NUCLEOTIDE SEQUENCE [LARGE SCALE GENOMIC DNA]</scope>
    <source>
        <strain evidence="6">CM1030</strain>
        <tissue evidence="6">Blood</tissue>
    </source>
</reference>
<evidence type="ECO:0000256" key="1">
    <source>
        <dbReference type="ARBA" id="ARBA00022737"/>
    </source>
</evidence>
<evidence type="ECO:0000256" key="2">
    <source>
        <dbReference type="ARBA" id="ARBA00023043"/>
    </source>
</evidence>
<feature type="non-terminal residue" evidence="6">
    <location>
        <position position="521"/>
    </location>
</feature>
<evidence type="ECO:0000256" key="3">
    <source>
        <dbReference type="ARBA" id="ARBA00038122"/>
    </source>
</evidence>
<dbReference type="SMART" id="SM00248">
    <property type="entry name" value="ANK"/>
    <property type="match status" value="2"/>
</dbReference>
<dbReference type="InterPro" id="IPR036770">
    <property type="entry name" value="Ankyrin_rpt-contain_sf"/>
</dbReference>
<evidence type="ECO:0000313" key="6">
    <source>
        <dbReference type="EMBL" id="KAL0175575.1"/>
    </source>
</evidence>
<dbReference type="InterPro" id="IPR058889">
    <property type="entry name" value="WHD_SOWAHA-C"/>
</dbReference>
<proteinExistence type="inferred from homology"/>
<evidence type="ECO:0000259" key="5">
    <source>
        <dbReference type="Pfam" id="PF25877"/>
    </source>
</evidence>
<keyword evidence="1" id="KW-0677">Repeat</keyword>
<comment type="similarity">
    <text evidence="3">Belongs to the SOWAH family.</text>
</comment>
<organism evidence="6 7">
    <name type="scientific">Cirrhinus mrigala</name>
    <name type="common">Mrigala</name>
    <dbReference type="NCBI Taxonomy" id="683832"/>
    <lineage>
        <taxon>Eukaryota</taxon>
        <taxon>Metazoa</taxon>
        <taxon>Chordata</taxon>
        <taxon>Craniata</taxon>
        <taxon>Vertebrata</taxon>
        <taxon>Euteleostomi</taxon>
        <taxon>Actinopterygii</taxon>
        <taxon>Neopterygii</taxon>
        <taxon>Teleostei</taxon>
        <taxon>Ostariophysi</taxon>
        <taxon>Cypriniformes</taxon>
        <taxon>Cyprinidae</taxon>
        <taxon>Labeoninae</taxon>
        <taxon>Labeonini</taxon>
        <taxon>Cirrhinus</taxon>
    </lineage>
</organism>
<accession>A0ABD0PNG6</accession>